<sequence length="129" mass="15013">MFTHSHGLQSDIFHRIVEPIKRIQMTKEEYIVLKTIIFCSSKSESISLKGREILENEFQKYSNILLKHLQAKYGDAPGAVRYSQILSVMEAMTYFTQKAKEFYFYVGASFPQHSGHELTNSKLIKQIIY</sequence>
<accession>A0AC35GUS7</accession>
<reference evidence="2" key="1">
    <citation type="submission" date="2022-11" db="UniProtKB">
        <authorList>
            <consortium name="WormBaseParasite"/>
        </authorList>
    </citation>
    <scope>IDENTIFICATION</scope>
</reference>
<dbReference type="Proteomes" id="UP000887580">
    <property type="component" value="Unplaced"/>
</dbReference>
<evidence type="ECO:0000313" key="1">
    <source>
        <dbReference type="Proteomes" id="UP000887580"/>
    </source>
</evidence>
<evidence type="ECO:0000313" key="2">
    <source>
        <dbReference type="WBParaSite" id="PS1159_v2.g8715.t1"/>
    </source>
</evidence>
<proteinExistence type="predicted"/>
<protein>
    <submittedName>
        <fullName evidence="2">NR LBD domain-containing protein</fullName>
    </submittedName>
</protein>
<dbReference type="WBParaSite" id="PS1159_v2.g8715.t1">
    <property type="protein sequence ID" value="PS1159_v2.g8715.t1"/>
    <property type="gene ID" value="PS1159_v2.g8715"/>
</dbReference>
<name>A0AC35GUS7_9BILA</name>
<organism evidence="1 2">
    <name type="scientific">Panagrolaimus sp. PS1159</name>
    <dbReference type="NCBI Taxonomy" id="55785"/>
    <lineage>
        <taxon>Eukaryota</taxon>
        <taxon>Metazoa</taxon>
        <taxon>Ecdysozoa</taxon>
        <taxon>Nematoda</taxon>
        <taxon>Chromadorea</taxon>
        <taxon>Rhabditida</taxon>
        <taxon>Tylenchina</taxon>
        <taxon>Panagrolaimomorpha</taxon>
        <taxon>Panagrolaimoidea</taxon>
        <taxon>Panagrolaimidae</taxon>
        <taxon>Panagrolaimus</taxon>
    </lineage>
</organism>